<dbReference type="GO" id="GO:0051596">
    <property type="term" value="P:methylglyoxal catabolic process"/>
    <property type="evidence" value="ECO:0007669"/>
    <property type="project" value="TreeGrafter"/>
</dbReference>
<name>A0A2T0UL88_9ACTN</name>
<dbReference type="InterPro" id="IPR005399">
    <property type="entry name" value="K_chnl_volt-dep_bsu_KCNAB-rel"/>
</dbReference>
<dbReference type="Gene3D" id="3.20.20.100">
    <property type="entry name" value="NADP-dependent oxidoreductase domain"/>
    <property type="match status" value="1"/>
</dbReference>
<dbReference type="Pfam" id="PF00248">
    <property type="entry name" value="Aldo_ket_red"/>
    <property type="match status" value="1"/>
</dbReference>
<gene>
    <name evidence="5" type="ORF">B0I28_105418</name>
</gene>
<dbReference type="OrthoDB" id="9768793at2"/>
<dbReference type="GO" id="GO:0016491">
    <property type="term" value="F:oxidoreductase activity"/>
    <property type="evidence" value="ECO:0007669"/>
    <property type="project" value="UniProtKB-KW"/>
</dbReference>
<dbReference type="Proteomes" id="UP000238176">
    <property type="component" value="Unassembled WGS sequence"/>
</dbReference>
<proteinExistence type="inferred from homology"/>
<comment type="caution">
    <text evidence="5">The sequence shown here is derived from an EMBL/GenBank/DDBJ whole genome shotgun (WGS) entry which is preliminary data.</text>
</comment>
<evidence type="ECO:0000313" key="5">
    <source>
        <dbReference type="EMBL" id="PRY58703.1"/>
    </source>
</evidence>
<organism evidence="5 6">
    <name type="scientific">Glycomyces artemisiae</name>
    <dbReference type="NCBI Taxonomy" id="1076443"/>
    <lineage>
        <taxon>Bacteria</taxon>
        <taxon>Bacillati</taxon>
        <taxon>Actinomycetota</taxon>
        <taxon>Actinomycetes</taxon>
        <taxon>Glycomycetales</taxon>
        <taxon>Glycomycetaceae</taxon>
        <taxon>Glycomyces</taxon>
    </lineage>
</organism>
<evidence type="ECO:0000256" key="3">
    <source>
        <dbReference type="ARBA" id="ARBA00023002"/>
    </source>
</evidence>
<evidence type="ECO:0000259" key="4">
    <source>
        <dbReference type="Pfam" id="PF00248"/>
    </source>
</evidence>
<dbReference type="InterPro" id="IPR023210">
    <property type="entry name" value="NADP_OxRdtase_dom"/>
</dbReference>
<dbReference type="RefSeq" id="WP_106364760.1">
    <property type="nucleotide sequence ID" value="NZ_PVTJ01000005.1"/>
</dbReference>
<evidence type="ECO:0000313" key="6">
    <source>
        <dbReference type="Proteomes" id="UP000238176"/>
    </source>
</evidence>
<comment type="similarity">
    <text evidence="1">Belongs to the shaker potassium channel beta subunit family.</text>
</comment>
<dbReference type="InterPro" id="IPR036812">
    <property type="entry name" value="NAD(P)_OxRdtase_dom_sf"/>
</dbReference>
<dbReference type="PRINTS" id="PR01577">
    <property type="entry name" value="KCNABCHANNEL"/>
</dbReference>
<keyword evidence="2" id="KW-0521">NADP</keyword>
<evidence type="ECO:0000256" key="1">
    <source>
        <dbReference type="ARBA" id="ARBA00006515"/>
    </source>
</evidence>
<keyword evidence="6" id="KW-1185">Reference proteome</keyword>
<dbReference type="PANTHER" id="PTHR43150">
    <property type="entry name" value="HYPERKINETIC, ISOFORM M"/>
    <property type="match status" value="1"/>
</dbReference>
<keyword evidence="3" id="KW-0560">Oxidoreductase</keyword>
<evidence type="ECO:0000256" key="2">
    <source>
        <dbReference type="ARBA" id="ARBA00022857"/>
    </source>
</evidence>
<feature type="domain" description="NADP-dependent oxidoreductase" evidence="4">
    <location>
        <begin position="18"/>
        <end position="317"/>
    </location>
</feature>
<accession>A0A2T0UL88</accession>
<dbReference type="PANTHER" id="PTHR43150:SF4">
    <property type="entry name" value="L-GLYCERALDEHYDE 3-PHOSPHATE REDUCTASE"/>
    <property type="match status" value="1"/>
</dbReference>
<reference evidence="5 6" key="1">
    <citation type="submission" date="2018-03" db="EMBL/GenBank/DDBJ databases">
        <title>Genomic Encyclopedia of Type Strains, Phase III (KMG-III): the genomes of soil and plant-associated and newly described type strains.</title>
        <authorList>
            <person name="Whitman W."/>
        </authorList>
    </citation>
    <scope>NUCLEOTIDE SEQUENCE [LARGE SCALE GENOMIC DNA]</scope>
    <source>
        <strain evidence="5 6">CGMCC 4.7067</strain>
    </source>
</reference>
<dbReference type="AlphaFoldDB" id="A0A2T0UL88"/>
<dbReference type="SUPFAM" id="SSF51430">
    <property type="entry name" value="NAD(P)-linked oxidoreductase"/>
    <property type="match status" value="1"/>
</dbReference>
<protein>
    <submittedName>
        <fullName evidence="5">L-glyceraldehyde 3-phosphate reductase</fullName>
    </submittedName>
</protein>
<sequence>MTMEYRRCGRSGLDLPVISFGLWHHFGDGGDAAARAMIRRAFDAGVTHFDLANNYGPPPGAAEERFGRVLREDLRGHRDELVVSTKAGWDMWPGPYGDFGSRKHLLASLDQSLARLGVDYVDVFYHHRPDPRTPLEETLTALADAVRSGKALYAGVSSYDGPSTAEAAKILADLKAPLLVHQAHYSMLSRTIEHGLLDTLAEAGVGCVAFAPLSMGLLTDRYLDGTIPADSRAAKGEVLSAADLTDGLLTKLRALSAIADRRGQRLSQLALAWALRDERVTSVLTGAGSVEQLDTTLGALDGLHLAEEELREIDEVLEGGDPFVNRQN</sequence>
<dbReference type="EMBL" id="PVTJ01000005">
    <property type="protein sequence ID" value="PRY58703.1"/>
    <property type="molecule type" value="Genomic_DNA"/>
</dbReference>